<name>A0A0D7CHK2_9ACTN</name>
<comment type="caution">
    <text evidence="1">The sequence shown here is derived from an EMBL/GenBank/DDBJ whole genome shotgun (WGS) entry which is preliminary data.</text>
</comment>
<dbReference type="PATRIC" id="fig|1240678.4.peg.5284"/>
<organism evidence="1 2">
    <name type="scientific">Streptomyces natalensis ATCC 27448</name>
    <dbReference type="NCBI Taxonomy" id="1240678"/>
    <lineage>
        <taxon>Bacteria</taxon>
        <taxon>Bacillati</taxon>
        <taxon>Actinomycetota</taxon>
        <taxon>Actinomycetes</taxon>
        <taxon>Kitasatosporales</taxon>
        <taxon>Streptomycetaceae</taxon>
        <taxon>Streptomyces</taxon>
    </lineage>
</organism>
<protein>
    <submittedName>
        <fullName evidence="1">Uncharacterized protein</fullName>
    </submittedName>
</protein>
<dbReference type="EMBL" id="JRKI01000031">
    <property type="protein sequence ID" value="KIZ15719.1"/>
    <property type="molecule type" value="Genomic_DNA"/>
</dbReference>
<dbReference type="Proteomes" id="UP000032458">
    <property type="component" value="Unassembled WGS sequence"/>
</dbReference>
<proteinExistence type="predicted"/>
<keyword evidence="2" id="KW-1185">Reference proteome</keyword>
<evidence type="ECO:0000313" key="1">
    <source>
        <dbReference type="EMBL" id="KIZ15719.1"/>
    </source>
</evidence>
<gene>
    <name evidence="1" type="ORF">SNA_24910</name>
</gene>
<dbReference type="RefSeq" id="WP_030063221.1">
    <property type="nucleotide sequence ID" value="NZ_JRKI01000031.1"/>
</dbReference>
<dbReference type="AlphaFoldDB" id="A0A0D7CHK2"/>
<evidence type="ECO:0000313" key="2">
    <source>
        <dbReference type="Proteomes" id="UP000032458"/>
    </source>
</evidence>
<accession>A0A0D7CHK2</accession>
<sequence length="169" mass="18066">MKPLNDGDRSQLQSVAEDMAACTASGDHRVVLLLHRNVRSAWGCGGLDYLLHLLAEDIVLHAGASARTPYAKVVPEAALPPARYQDLTRRFSGHQEEGAENSGMEALCQMAAAYLNAVQRGEVDTEAGLLEQIRKGSPGDEDAIHAIVREIAALHVPAAQQSPKPPTSP</sequence>
<reference evidence="1 2" key="1">
    <citation type="submission" date="2014-09" db="EMBL/GenBank/DDBJ databases">
        <title>Draft genome sequence of Streptomyces natalensis ATCC 27448, producer of the antifungal pimaricin.</title>
        <authorList>
            <person name="Mendes M.V."/>
            <person name="Beites T."/>
            <person name="Pires S."/>
            <person name="Santos C.L."/>
            <person name="Moradas-Ferreira P."/>
        </authorList>
    </citation>
    <scope>NUCLEOTIDE SEQUENCE [LARGE SCALE GENOMIC DNA]</scope>
    <source>
        <strain evidence="1 2">ATCC 27448</strain>
    </source>
</reference>